<reference evidence="1 2" key="1">
    <citation type="submission" date="2013-11" db="EMBL/GenBank/DDBJ databases">
        <title>The Genome Sequence of Phytophthora parasitica P1976.</title>
        <authorList>
            <consortium name="The Broad Institute Genomics Platform"/>
            <person name="Russ C."/>
            <person name="Tyler B."/>
            <person name="Panabieres F."/>
            <person name="Shan W."/>
            <person name="Tripathy S."/>
            <person name="Grunwald N."/>
            <person name="Machado M."/>
            <person name="Johnson C.S."/>
            <person name="Walker B."/>
            <person name="Young S."/>
            <person name="Zeng Q."/>
            <person name="Gargeya S."/>
            <person name="Fitzgerald M."/>
            <person name="Haas B."/>
            <person name="Abouelleil A."/>
            <person name="Allen A.W."/>
            <person name="Alvarado L."/>
            <person name="Arachchi H.M."/>
            <person name="Berlin A.M."/>
            <person name="Chapman S.B."/>
            <person name="Gainer-Dewar J."/>
            <person name="Goldberg J."/>
            <person name="Griggs A."/>
            <person name="Gujja S."/>
            <person name="Hansen M."/>
            <person name="Howarth C."/>
            <person name="Imamovic A."/>
            <person name="Ireland A."/>
            <person name="Larimer J."/>
            <person name="McCowan C."/>
            <person name="Murphy C."/>
            <person name="Pearson M."/>
            <person name="Poon T.W."/>
            <person name="Priest M."/>
            <person name="Roberts A."/>
            <person name="Saif S."/>
            <person name="Shea T."/>
            <person name="Sisk P."/>
            <person name="Sykes S."/>
            <person name="Wortman J."/>
            <person name="Nusbaum C."/>
            <person name="Birren B."/>
        </authorList>
    </citation>
    <scope>NUCLEOTIDE SEQUENCE [LARGE SCALE GENOMIC DNA]</scope>
    <source>
        <strain evidence="1 2">P1976</strain>
    </source>
</reference>
<gene>
    <name evidence="1" type="ORF">F444_20659</name>
</gene>
<evidence type="ECO:0000313" key="2">
    <source>
        <dbReference type="Proteomes" id="UP000028582"/>
    </source>
</evidence>
<name>A0A080Z3X0_PHYNI</name>
<dbReference type="EMBL" id="ANJA01003810">
    <property type="protein sequence ID" value="ETO61331.1"/>
    <property type="molecule type" value="Genomic_DNA"/>
</dbReference>
<dbReference type="OrthoDB" id="123622at2759"/>
<comment type="caution">
    <text evidence="1">The sequence shown here is derived from an EMBL/GenBank/DDBJ whole genome shotgun (WGS) entry which is preliminary data.</text>
</comment>
<protein>
    <recommendedName>
        <fullName evidence="3">MULE transposase domain-containing protein</fullName>
    </recommendedName>
</protein>
<evidence type="ECO:0008006" key="3">
    <source>
        <dbReference type="Google" id="ProtNLM"/>
    </source>
</evidence>
<organism evidence="1 2">
    <name type="scientific">Phytophthora nicotianae P1976</name>
    <dbReference type="NCBI Taxonomy" id="1317066"/>
    <lineage>
        <taxon>Eukaryota</taxon>
        <taxon>Sar</taxon>
        <taxon>Stramenopiles</taxon>
        <taxon>Oomycota</taxon>
        <taxon>Peronosporomycetes</taxon>
        <taxon>Peronosporales</taxon>
        <taxon>Peronosporaceae</taxon>
        <taxon>Phytophthora</taxon>
    </lineage>
</organism>
<evidence type="ECO:0000313" key="1">
    <source>
        <dbReference type="EMBL" id="ETO61331.1"/>
    </source>
</evidence>
<accession>A0A080Z3X0</accession>
<sequence>MLLQGIQVHKGVVAFKEDFVQMLQVSFGVQRQFRIGSMGYSAVRPHTCRDTTVASGLADVKEDMKAMTDCLAIADVAQPANTIWTELLSLFYWDDNKQVVIGLSESQVIGRVYRARALHYSCNVHGSVEIPPLSLALNEAVSFFFQFHFVSANRQDVTRPTRLLDWVHPALVNLLRYHNISLFIDGTFRCVPPNFQQCVVFMMHDRASGLFVPVFYILSTSRSGDAYGI</sequence>
<proteinExistence type="predicted"/>
<dbReference type="Proteomes" id="UP000028582">
    <property type="component" value="Unassembled WGS sequence"/>
</dbReference>
<dbReference type="AlphaFoldDB" id="A0A080Z3X0"/>